<dbReference type="SUPFAM" id="SSF51905">
    <property type="entry name" value="FAD/NAD(P)-binding domain"/>
    <property type="match status" value="1"/>
</dbReference>
<dbReference type="NCBIfam" id="TIGR00275">
    <property type="entry name" value="aminoacetone oxidase family FAD-binding enzyme"/>
    <property type="match status" value="1"/>
</dbReference>
<dbReference type="EMBL" id="FP929052">
    <property type="protein sequence ID" value="CBL18225.1"/>
    <property type="molecule type" value="Genomic_DNA"/>
</dbReference>
<keyword evidence="7" id="KW-1185">Reference proteome</keyword>
<protein>
    <recommendedName>
        <fullName evidence="8">Flavoprotein, HI0933 family</fullName>
    </recommendedName>
</protein>
<evidence type="ECO:0008006" key="8">
    <source>
        <dbReference type="Google" id="ProtNLM"/>
    </source>
</evidence>
<dbReference type="PANTHER" id="PTHR42887">
    <property type="entry name" value="OS12G0638800 PROTEIN"/>
    <property type="match status" value="1"/>
</dbReference>
<reference evidence="6" key="2">
    <citation type="submission" date="2010-03" db="EMBL/GenBank/DDBJ databases">
        <authorList>
            <person name="Pajon A."/>
        </authorList>
    </citation>
    <scope>NUCLEOTIDE SEQUENCE</scope>
    <source>
        <strain evidence="6">Type strain: 18P13</strain>
    </source>
</reference>
<dbReference type="PATRIC" id="fig|213810.4.peg.2101"/>
<feature type="domain" description="RsdA/BaiN/AoA(So)-like insert" evidence="5">
    <location>
        <begin position="193"/>
        <end position="354"/>
    </location>
</feature>
<dbReference type="InterPro" id="IPR023166">
    <property type="entry name" value="BaiN-like_dom_sf"/>
</dbReference>
<dbReference type="InterPro" id="IPR004792">
    <property type="entry name" value="BaiN-like"/>
</dbReference>
<dbReference type="BioCyc" id="RCHA213810:RUM_RS10750-MONOMER"/>
<reference evidence="6" key="1">
    <citation type="submission" date="2010-03" db="EMBL/GenBank/DDBJ databases">
        <title>The genome sequence of Ruminococcus sp. 18P13.</title>
        <authorList>
            <consortium name="metaHIT consortium -- http://www.metahit.eu/"/>
            <person name="Pajon A."/>
            <person name="Turner K."/>
            <person name="Parkhill J."/>
            <person name="Bernalier A."/>
        </authorList>
    </citation>
    <scope>NUCLEOTIDE SEQUENCE [LARGE SCALE GENOMIC DNA]</scope>
    <source>
        <strain evidence="6">Type strain: 18P13</strain>
    </source>
</reference>
<dbReference type="PRINTS" id="PR00368">
    <property type="entry name" value="FADPNR"/>
</dbReference>
<evidence type="ECO:0000256" key="1">
    <source>
        <dbReference type="ARBA" id="ARBA00001974"/>
    </source>
</evidence>
<proteinExistence type="predicted"/>
<evidence type="ECO:0000259" key="5">
    <source>
        <dbReference type="Pfam" id="PF22780"/>
    </source>
</evidence>
<dbReference type="PRINTS" id="PR00411">
    <property type="entry name" value="PNDRDTASEI"/>
</dbReference>
<dbReference type="STRING" id="213810.RUM_22140"/>
<dbReference type="GeneID" id="83156868"/>
<evidence type="ECO:0000256" key="3">
    <source>
        <dbReference type="ARBA" id="ARBA00022827"/>
    </source>
</evidence>
<gene>
    <name evidence="6" type="ordered locus">RUM_22140</name>
</gene>
<keyword evidence="3" id="KW-0274">FAD</keyword>
<dbReference type="Pfam" id="PF03486">
    <property type="entry name" value="HI0933_like"/>
    <property type="match status" value="1"/>
</dbReference>
<name>D4LF30_RUMC1</name>
<comment type="cofactor">
    <cofactor evidence="1">
        <name>FAD</name>
        <dbReference type="ChEBI" id="CHEBI:57692"/>
    </cofactor>
</comment>
<dbReference type="RefSeq" id="WP_015559131.1">
    <property type="nucleotide sequence ID" value="NC_021039.1"/>
</dbReference>
<dbReference type="AlphaFoldDB" id="D4LF30"/>
<sequence length="409" mass="43948">MSTLDCLIAGGGAAGCYAAITAARRGRRVGIVEHNPKGELGKKLRITGKGRCNVTNNCDRDTLLANIPRNGRFLYSAFSACSPADVMGFFEALGVRLKTERGNRVFPVSDSAGEIVSALRQECRRLGVQVIPGQVTDLLLEDGCCRGLLVDGTAYEAESVLLATGGMSYPATGSTGDGYDIARRAGHTIVPPEPSLVPLVIREKQCRDMMGLSLRNVTLSLYDGGKCLFQELGEMLFTHFGVSGPLVLSASCHIPQIEPDRYTLSIDLKPGLTPEQMDLRLQRDFQLFQNRTLFNALSKLLPKGMIPAAIQLSGMDGNIRVNQITKAQRLAFGAFLKAFPLTVQGFRSISEAIITRGGVSVKEVSPKTMESKLLPGLFFAGELLDVDAYTGGFNLQIAFATGYAAGCSI</sequence>
<dbReference type="HOGENOM" id="CLU_025174_3_1_9"/>
<dbReference type="Pfam" id="PF22780">
    <property type="entry name" value="HI0933_like_1st"/>
    <property type="match status" value="1"/>
</dbReference>
<dbReference type="InterPro" id="IPR055178">
    <property type="entry name" value="RsdA/BaiN/AoA(So)-like_dom"/>
</dbReference>
<dbReference type="PANTHER" id="PTHR42887:SF2">
    <property type="entry name" value="OS12G0638800 PROTEIN"/>
    <property type="match status" value="1"/>
</dbReference>
<evidence type="ECO:0000256" key="2">
    <source>
        <dbReference type="ARBA" id="ARBA00022630"/>
    </source>
</evidence>
<evidence type="ECO:0000313" key="6">
    <source>
        <dbReference type="EMBL" id="CBL18225.1"/>
    </source>
</evidence>
<dbReference type="KEGG" id="rch:RUM_22140"/>
<keyword evidence="2" id="KW-0285">Flavoprotein</keyword>
<evidence type="ECO:0000259" key="4">
    <source>
        <dbReference type="Pfam" id="PF03486"/>
    </source>
</evidence>
<dbReference type="Gene3D" id="1.10.8.260">
    <property type="entry name" value="HI0933 insert domain-like"/>
    <property type="match status" value="1"/>
</dbReference>
<dbReference type="SUPFAM" id="SSF160996">
    <property type="entry name" value="HI0933 insert domain-like"/>
    <property type="match status" value="1"/>
</dbReference>
<feature type="domain" description="RsdA/BaiN/AoA(So)-like Rossmann fold-like" evidence="4">
    <location>
        <begin position="5"/>
        <end position="406"/>
    </location>
</feature>
<dbReference type="Gene3D" id="3.50.50.60">
    <property type="entry name" value="FAD/NAD(P)-binding domain"/>
    <property type="match status" value="1"/>
</dbReference>
<dbReference type="InterPro" id="IPR036188">
    <property type="entry name" value="FAD/NAD-bd_sf"/>
</dbReference>
<dbReference type="InterPro" id="IPR057661">
    <property type="entry name" value="RsdA/BaiN/AoA(So)_Rossmann"/>
</dbReference>
<organism evidence="6 7">
    <name type="scientific">Ruminococcus champanellensis (strain DSM 18848 / JCM 17042 / KCTC 15320 / 18P13)</name>
    <dbReference type="NCBI Taxonomy" id="213810"/>
    <lineage>
        <taxon>Bacteria</taxon>
        <taxon>Bacillati</taxon>
        <taxon>Bacillota</taxon>
        <taxon>Clostridia</taxon>
        <taxon>Eubacteriales</taxon>
        <taxon>Oscillospiraceae</taxon>
        <taxon>Ruminococcus</taxon>
    </lineage>
</organism>
<dbReference type="Gene3D" id="2.40.30.10">
    <property type="entry name" value="Translation factors"/>
    <property type="match status" value="1"/>
</dbReference>
<evidence type="ECO:0000313" key="7">
    <source>
        <dbReference type="Proteomes" id="UP000007054"/>
    </source>
</evidence>
<dbReference type="Proteomes" id="UP000007054">
    <property type="component" value="Chromosome"/>
</dbReference>
<accession>D4LF30</accession>